<reference evidence="3" key="1">
    <citation type="submission" date="2023-06" db="EMBL/GenBank/DDBJ databases">
        <title>Genomic of Agaribacillus aureum.</title>
        <authorList>
            <person name="Wang G."/>
        </authorList>
    </citation>
    <scope>NUCLEOTIDE SEQUENCE</scope>
    <source>
        <strain evidence="3">BMA12</strain>
    </source>
</reference>
<evidence type="ECO:0000313" key="3">
    <source>
        <dbReference type="EMBL" id="MDN5210734.1"/>
    </source>
</evidence>
<evidence type="ECO:0000256" key="1">
    <source>
        <dbReference type="ARBA" id="ARBA00022729"/>
    </source>
</evidence>
<keyword evidence="4" id="KW-1185">Reference proteome</keyword>
<keyword evidence="1" id="KW-0732">Signal</keyword>
<sequence>MDYNNKLAIWSVVLLFLISCDYKFGDRQLKFVIVPASTSGINFSNTITENDTINLFDYYYIYNGGGIGVGDINNDDLPDLFFAGNMVSSKLFLNLGEFKFSDITLNAGVNTNRWVMGVSMVDINADGLLDIYLNIAGPAYDSSDMENMLLVNMGLNENGIPQFQESAEEYGVNDASFSVHSAFLDHDRDGDLDLFILTNRTDNVDKTFVYQKDLAVTKGETVDRFYENIGFVDSLGHAYFEEKSLIAGIIHEGYGLGLAVNDLNDDGWPDVYVANDFMPNDRLYINQKNGSFRDRSESYLQHQSYNGMGVDIADINNDLLPDIMVLDMLPDNNDRRKSMLSGMHPKKFRLQHDAGYIPQYVRNTLQLNQGADQHGNQSFSDISQLAGVNATDWSWAPLIADFDNDGDRDIFITNGFVKDMTDLDFINFDASNSYFGTKEAKRNKTKNSYNILTEVKIPNFLYQNNGDLTYNDVSVNSGIGVPSFSNGAIYCDLDNDGDLDLVTNDINNEALVYKNTTLTKNNYLKIHLKGSASNVNGIGAKVYIQHGLSQQYTFVSPTKGYLSSIHDNIHFGLGEDSLVTQVRIFWPDGTYQHLKNIQVNQTLEINYMAHGGPPELISQKEHYFFELAPDDLINFTHVENVHNDFSKEPLLLKMYSRGGPGISVGNIDDRKGEDIFIGGSAGNQPTVFFQSENGEFQKGVFIEGEENYEDMESLLFDYDNDGDNDLYVVSGGSEFVAGSANYQDRLYNNDGKGNFVKADILPIINSSGSCVAGADYDKDGDIDLFVGGRYTPGSYPVSPRSYLLKNNTFQFTDVTNEVEGLPEVGMVSSALWSDYNNDGWLDLILVGEWMPLTIFQNSGGKLKRVDMKGLAKSTGWWNVLQGDDFDNDGDIDYVAGNLGYNQDYKASAHQPFMLFADDFDKNGKIDPIFACYMKSTATGKVELFPFHGLDDLSNQIVAYKKVFRTYQQYSETRFSGVLSHNLIENAMKLEARTFASTLFINKGNEGFEMRKLPMEAQIAPIFAIVLDDIDEDGNVDIIAAGNTNASENTYGWHDASLGLCLLGDGHNNFKAIAPSESGIFLNDDVKSLVMLNSNSGKDLLVAGVNSGKLITMKRRQRKAR</sequence>
<dbReference type="InterPro" id="IPR028994">
    <property type="entry name" value="Integrin_alpha_N"/>
</dbReference>
<dbReference type="EMBL" id="JAUJEB010000001">
    <property type="protein sequence ID" value="MDN5210734.1"/>
    <property type="molecule type" value="Genomic_DNA"/>
</dbReference>
<dbReference type="InterPro" id="IPR011519">
    <property type="entry name" value="UnbV_ASPIC"/>
</dbReference>
<evidence type="ECO:0000313" key="4">
    <source>
        <dbReference type="Proteomes" id="UP001172083"/>
    </source>
</evidence>
<dbReference type="PANTHER" id="PTHR16026">
    <property type="entry name" value="CARTILAGE ACIDIC PROTEIN 1"/>
    <property type="match status" value="1"/>
</dbReference>
<dbReference type="InterPro" id="IPR027039">
    <property type="entry name" value="Crtac1"/>
</dbReference>
<dbReference type="SUPFAM" id="SSF69318">
    <property type="entry name" value="Integrin alpha N-terminal domain"/>
    <property type="match status" value="3"/>
</dbReference>
<dbReference type="Pfam" id="PF07593">
    <property type="entry name" value="UnbV_ASPIC"/>
    <property type="match status" value="1"/>
</dbReference>
<dbReference type="PANTHER" id="PTHR16026:SF0">
    <property type="entry name" value="CARTILAGE ACIDIC PROTEIN 1"/>
    <property type="match status" value="1"/>
</dbReference>
<organism evidence="3 4">
    <name type="scientific">Agaribacillus aureus</name>
    <dbReference type="NCBI Taxonomy" id="3051825"/>
    <lineage>
        <taxon>Bacteria</taxon>
        <taxon>Pseudomonadati</taxon>
        <taxon>Bacteroidota</taxon>
        <taxon>Cytophagia</taxon>
        <taxon>Cytophagales</taxon>
        <taxon>Splendidivirgaceae</taxon>
        <taxon>Agaribacillus</taxon>
    </lineage>
</organism>
<protein>
    <submittedName>
        <fullName evidence="3">VCBS repeat-containing protein</fullName>
    </submittedName>
</protein>
<dbReference type="InterPro" id="IPR013517">
    <property type="entry name" value="FG-GAP"/>
</dbReference>
<dbReference type="Proteomes" id="UP001172083">
    <property type="component" value="Unassembled WGS sequence"/>
</dbReference>
<gene>
    <name evidence="3" type="ORF">QQ020_01705</name>
</gene>
<accession>A0ABT8KZ84</accession>
<dbReference type="RefSeq" id="WP_346756075.1">
    <property type="nucleotide sequence ID" value="NZ_JAUJEB010000001.1"/>
</dbReference>
<evidence type="ECO:0000259" key="2">
    <source>
        <dbReference type="Pfam" id="PF07593"/>
    </source>
</evidence>
<dbReference type="Pfam" id="PF13517">
    <property type="entry name" value="FG-GAP_3"/>
    <property type="match status" value="4"/>
</dbReference>
<feature type="domain" description="ASPIC/UnbV" evidence="2">
    <location>
        <begin position="537"/>
        <end position="603"/>
    </location>
</feature>
<proteinExistence type="predicted"/>
<name>A0ABT8KZ84_9BACT</name>
<dbReference type="Gene3D" id="2.130.10.130">
    <property type="entry name" value="Integrin alpha, N-terminal"/>
    <property type="match status" value="2"/>
</dbReference>
<comment type="caution">
    <text evidence="3">The sequence shown here is derived from an EMBL/GenBank/DDBJ whole genome shotgun (WGS) entry which is preliminary data.</text>
</comment>
<dbReference type="PROSITE" id="PS51257">
    <property type="entry name" value="PROKAR_LIPOPROTEIN"/>
    <property type="match status" value="1"/>
</dbReference>